<dbReference type="Gene3D" id="3.30.530.20">
    <property type="match status" value="1"/>
</dbReference>
<evidence type="ECO:0000313" key="4">
    <source>
        <dbReference type="Proteomes" id="UP000765802"/>
    </source>
</evidence>
<evidence type="ECO:0000256" key="1">
    <source>
        <dbReference type="ARBA" id="ARBA00006817"/>
    </source>
</evidence>
<dbReference type="Proteomes" id="UP000765802">
    <property type="component" value="Unassembled WGS sequence"/>
</dbReference>
<gene>
    <name evidence="3" type="ORF">BC349_17600</name>
</gene>
<dbReference type="RefSeq" id="WP_187258183.1">
    <property type="nucleotide sequence ID" value="NZ_JBHULF010000019.1"/>
</dbReference>
<dbReference type="CDD" id="cd07814">
    <property type="entry name" value="SRPBCC_CalC_Aha1-like"/>
    <property type="match status" value="1"/>
</dbReference>
<protein>
    <recommendedName>
        <fullName evidence="2">Activator of Hsp90 ATPase homologue 1/2-like C-terminal domain-containing protein</fullName>
    </recommendedName>
</protein>
<comment type="caution">
    <text evidence="3">The sequence shown here is derived from an EMBL/GenBank/DDBJ whole genome shotgun (WGS) entry which is preliminary data.</text>
</comment>
<organism evidence="3 4">
    <name type="scientific">Flavihumibacter stibioxidans</name>
    <dbReference type="NCBI Taxonomy" id="1834163"/>
    <lineage>
        <taxon>Bacteria</taxon>
        <taxon>Pseudomonadati</taxon>
        <taxon>Bacteroidota</taxon>
        <taxon>Chitinophagia</taxon>
        <taxon>Chitinophagales</taxon>
        <taxon>Chitinophagaceae</taxon>
        <taxon>Flavihumibacter</taxon>
    </lineage>
</organism>
<accession>A0ABR7MDZ3</accession>
<reference evidence="3 4" key="1">
    <citation type="submission" date="2016-07" db="EMBL/GenBank/DDBJ databases">
        <title>Genome analysis of Flavihumibacter stibioxidans YS-17.</title>
        <authorList>
            <person name="Shi K."/>
            <person name="Han Y."/>
            <person name="Wang G."/>
        </authorList>
    </citation>
    <scope>NUCLEOTIDE SEQUENCE [LARGE SCALE GENOMIC DNA]</scope>
    <source>
        <strain evidence="3 4">YS-17</strain>
    </source>
</reference>
<keyword evidence="4" id="KW-1185">Reference proteome</keyword>
<dbReference type="SUPFAM" id="SSF55961">
    <property type="entry name" value="Bet v1-like"/>
    <property type="match status" value="1"/>
</dbReference>
<name>A0ABR7MDZ3_9BACT</name>
<evidence type="ECO:0000259" key="2">
    <source>
        <dbReference type="Pfam" id="PF08327"/>
    </source>
</evidence>
<dbReference type="EMBL" id="MBUA01000029">
    <property type="protein sequence ID" value="MBC6492876.1"/>
    <property type="molecule type" value="Genomic_DNA"/>
</dbReference>
<dbReference type="Pfam" id="PF08327">
    <property type="entry name" value="AHSA1"/>
    <property type="match status" value="1"/>
</dbReference>
<sequence>MSTKNDWSRFVVRINIRAPRSRIYEAWATSSGMEWWFLRTCEYTDAGGRLLEPDIFAVKGTSYKFLWHGYPDETFEFGEIMEANGRDLFRFRFGKAGTCTVRILLAGDEQIVELEQGEIPLDELSKMQYHVGCKTGWTFYLTNLKSLLEGGIDLRNKDINLQDMLNA</sequence>
<feature type="domain" description="Activator of Hsp90 ATPase homologue 1/2-like C-terminal" evidence="2">
    <location>
        <begin position="17"/>
        <end position="149"/>
    </location>
</feature>
<proteinExistence type="inferred from homology"/>
<evidence type="ECO:0000313" key="3">
    <source>
        <dbReference type="EMBL" id="MBC6492876.1"/>
    </source>
</evidence>
<dbReference type="InterPro" id="IPR013538">
    <property type="entry name" value="ASHA1/2-like_C"/>
</dbReference>
<comment type="similarity">
    <text evidence="1">Belongs to the AHA1 family.</text>
</comment>
<dbReference type="InterPro" id="IPR023393">
    <property type="entry name" value="START-like_dom_sf"/>
</dbReference>